<sequence>MQSLKKELVSLDTLPKLPKVAGILRGYLNTNMPDSALIQTALNFGIRGDKNIDSVTFTN</sequence>
<evidence type="ECO:0000313" key="1">
    <source>
        <dbReference type="EMBL" id="SUM32946.1"/>
    </source>
</evidence>
<reference evidence="1 2" key="1">
    <citation type="submission" date="2018-06" db="EMBL/GenBank/DDBJ databases">
        <authorList>
            <consortium name="Pathogen Informatics"/>
            <person name="Doyle S."/>
        </authorList>
    </citation>
    <scope>NUCLEOTIDE SEQUENCE [LARGE SCALE GENOMIC DNA]</scope>
    <source>
        <strain evidence="1 2">NCTC12195</strain>
    </source>
</reference>
<evidence type="ECO:0000313" key="2">
    <source>
        <dbReference type="Proteomes" id="UP000255277"/>
    </source>
</evidence>
<name>A0A380FHX2_STAGA</name>
<protein>
    <submittedName>
        <fullName evidence="1">Peptide methionine sulfoxide reductase</fullName>
    </submittedName>
</protein>
<proteinExistence type="predicted"/>
<gene>
    <name evidence="1" type="primary">msrR_3</name>
    <name evidence="1" type="ORF">NCTC12195_02395</name>
</gene>
<dbReference type="Proteomes" id="UP000255277">
    <property type="component" value="Unassembled WGS sequence"/>
</dbReference>
<accession>A0A380FHX2</accession>
<dbReference type="EMBL" id="UHDK01000001">
    <property type="protein sequence ID" value="SUM32946.1"/>
    <property type="molecule type" value="Genomic_DNA"/>
</dbReference>
<organism evidence="1 2">
    <name type="scientific">Staphylococcus gallinarum</name>
    <dbReference type="NCBI Taxonomy" id="1293"/>
    <lineage>
        <taxon>Bacteria</taxon>
        <taxon>Bacillati</taxon>
        <taxon>Bacillota</taxon>
        <taxon>Bacilli</taxon>
        <taxon>Bacillales</taxon>
        <taxon>Staphylococcaceae</taxon>
        <taxon>Staphylococcus</taxon>
    </lineage>
</organism>
<dbReference type="AlphaFoldDB" id="A0A380FHX2"/>